<evidence type="ECO:0000256" key="10">
    <source>
        <dbReference type="HAMAP-Rule" id="MF_00033"/>
    </source>
</evidence>
<keyword evidence="6 10" id="KW-0573">Peptidoglycan synthesis</keyword>
<evidence type="ECO:0000256" key="9">
    <source>
        <dbReference type="ARBA" id="ARBA00023316"/>
    </source>
</evidence>
<feature type="domain" description="Glycosyltransferase family 28 N-terminal" evidence="11">
    <location>
        <begin position="10"/>
        <end position="146"/>
    </location>
</feature>
<evidence type="ECO:0000256" key="4">
    <source>
        <dbReference type="ARBA" id="ARBA00022679"/>
    </source>
</evidence>
<feature type="binding site" evidence="10">
    <location>
        <position position="300"/>
    </location>
    <ligand>
        <name>UDP-N-acetyl-alpha-D-glucosamine</name>
        <dbReference type="ChEBI" id="CHEBI:57705"/>
    </ligand>
</feature>
<evidence type="ECO:0000256" key="8">
    <source>
        <dbReference type="ARBA" id="ARBA00023306"/>
    </source>
</evidence>
<comment type="pathway">
    <text evidence="10">Cell wall biogenesis; peptidoglycan biosynthesis.</text>
</comment>
<comment type="catalytic activity">
    <reaction evidence="10">
        <text>di-trans,octa-cis-undecaprenyl diphospho-N-acetyl-alpha-D-muramoyl-L-alanyl-D-glutamyl-meso-2,6-diaminopimeloyl-D-alanyl-D-alanine + UDP-N-acetyl-alpha-D-glucosamine = di-trans,octa-cis-undecaprenyl diphospho-[N-acetyl-alpha-D-glucosaminyl-(1-&gt;4)]-N-acetyl-alpha-D-muramoyl-L-alanyl-D-glutamyl-meso-2,6-diaminopimeloyl-D-alanyl-D-alanine + UDP + H(+)</text>
        <dbReference type="Rhea" id="RHEA:31227"/>
        <dbReference type="ChEBI" id="CHEBI:15378"/>
        <dbReference type="ChEBI" id="CHEBI:57705"/>
        <dbReference type="ChEBI" id="CHEBI:58223"/>
        <dbReference type="ChEBI" id="CHEBI:61387"/>
        <dbReference type="ChEBI" id="CHEBI:61388"/>
        <dbReference type="EC" id="2.4.1.227"/>
    </reaction>
</comment>
<evidence type="ECO:0000256" key="7">
    <source>
        <dbReference type="ARBA" id="ARBA00023136"/>
    </source>
</evidence>
<dbReference type="CDD" id="cd03785">
    <property type="entry name" value="GT28_MurG"/>
    <property type="match status" value="1"/>
</dbReference>
<dbReference type="InterPro" id="IPR007235">
    <property type="entry name" value="Glyco_trans_28_C"/>
</dbReference>
<dbReference type="Gene3D" id="3.40.50.2000">
    <property type="entry name" value="Glycogen Phosphorylase B"/>
    <property type="match status" value="2"/>
</dbReference>
<feature type="domain" description="Glycosyl transferase family 28 C-terminal" evidence="12">
    <location>
        <begin position="193"/>
        <end position="359"/>
    </location>
</feature>
<comment type="similarity">
    <text evidence="10">Belongs to the glycosyltransferase 28 family. MurG subfamily.</text>
</comment>
<evidence type="ECO:0000256" key="1">
    <source>
        <dbReference type="ARBA" id="ARBA00022475"/>
    </source>
</evidence>
<dbReference type="Proteomes" id="UP001271769">
    <property type="component" value="Unassembled WGS sequence"/>
</dbReference>
<comment type="caution">
    <text evidence="13">The sequence shown here is derived from an EMBL/GenBank/DDBJ whole genome shotgun (WGS) entry which is preliminary data.</text>
</comment>
<gene>
    <name evidence="10 13" type="primary">murG</name>
    <name evidence="13" type="ORF">SMD31_04325</name>
</gene>
<dbReference type="EMBL" id="JAXCLX010000001">
    <property type="protein sequence ID" value="MDY0871129.1"/>
    <property type="molecule type" value="Genomic_DNA"/>
</dbReference>
<dbReference type="PANTHER" id="PTHR21015">
    <property type="entry name" value="UDP-N-ACETYLGLUCOSAMINE--N-ACETYLMURAMYL-(PENTAPEPTIDE) PYROPHOSPHORYL-UNDECAPRENOL N-ACETYLGLUCOSAMINE TRANSFERASE 1"/>
    <property type="match status" value="1"/>
</dbReference>
<feature type="binding site" evidence="10">
    <location>
        <begin position="17"/>
        <end position="19"/>
    </location>
    <ligand>
        <name>UDP-N-acetyl-alpha-D-glucosamine</name>
        <dbReference type="ChEBI" id="CHEBI:57705"/>
    </ligand>
</feature>
<dbReference type="RefSeq" id="WP_320499496.1">
    <property type="nucleotide sequence ID" value="NZ_JAXCLX010000001.1"/>
</dbReference>
<evidence type="ECO:0000256" key="2">
    <source>
        <dbReference type="ARBA" id="ARBA00022618"/>
    </source>
</evidence>
<protein>
    <recommendedName>
        <fullName evidence="10">UDP-N-acetylglucosamine--N-acetylmuramyl-(pentapeptide) pyrophosphoryl-undecaprenol N-acetylglucosamine transferase</fullName>
        <ecNumber evidence="10">2.4.1.227</ecNumber>
    </recommendedName>
    <alternativeName>
        <fullName evidence="10">Undecaprenyl-PP-MurNAc-pentapeptide-UDPGlcNAc GlcNAc transferase</fullName>
    </alternativeName>
</protein>
<feature type="binding site" evidence="10">
    <location>
        <position position="128"/>
    </location>
    <ligand>
        <name>UDP-N-acetyl-alpha-D-glucosamine</name>
        <dbReference type="ChEBI" id="CHEBI:57705"/>
    </ligand>
</feature>
<dbReference type="InterPro" id="IPR006009">
    <property type="entry name" value="GlcNAc_MurG"/>
</dbReference>
<dbReference type="SUPFAM" id="SSF53756">
    <property type="entry name" value="UDP-Glycosyltransferase/glycogen phosphorylase"/>
    <property type="match status" value="1"/>
</dbReference>
<keyword evidence="5 10" id="KW-0133">Cell shape</keyword>
<feature type="binding site" evidence="10">
    <location>
        <position position="199"/>
    </location>
    <ligand>
        <name>UDP-N-acetyl-alpha-D-glucosamine</name>
        <dbReference type="ChEBI" id="CHEBI:57705"/>
    </ligand>
</feature>
<keyword evidence="2 10" id="KW-0132">Cell division</keyword>
<evidence type="ECO:0000313" key="14">
    <source>
        <dbReference type="Proteomes" id="UP001271769"/>
    </source>
</evidence>
<accession>A0ABU5DW11</accession>
<evidence type="ECO:0000256" key="3">
    <source>
        <dbReference type="ARBA" id="ARBA00022676"/>
    </source>
</evidence>
<comment type="function">
    <text evidence="10">Cell wall formation. Catalyzes the transfer of a GlcNAc subunit on undecaprenyl-pyrophosphoryl-MurNAc-pentapeptide (lipid intermediate I) to form undecaprenyl-pyrophosphoryl-MurNAc-(pentapeptide)GlcNAc (lipid intermediate II).</text>
</comment>
<dbReference type="Pfam" id="PF03033">
    <property type="entry name" value="Glyco_transf_28"/>
    <property type="match status" value="1"/>
</dbReference>
<name>A0ABU5DW11_9PROT</name>
<evidence type="ECO:0000256" key="6">
    <source>
        <dbReference type="ARBA" id="ARBA00022984"/>
    </source>
</evidence>
<keyword evidence="7 10" id="KW-0472">Membrane</keyword>
<keyword evidence="1 10" id="KW-1003">Cell membrane</keyword>
<keyword evidence="14" id="KW-1185">Reference proteome</keyword>
<keyword evidence="8 10" id="KW-0131">Cell cycle</keyword>
<comment type="subcellular location">
    <subcellularLocation>
        <location evidence="10">Cell membrane</location>
        <topology evidence="10">Peripheral membrane protein</topology>
        <orientation evidence="10">Cytoplasmic side</orientation>
    </subcellularLocation>
</comment>
<sequence length="380" mass="40634">MIANDNRVQIVLAAGGTGGHMFPAEALATELLRRGCRVDLITDERGQGFGNRLPEVNVHHVAAGGVAGKGLVPKIKNLARLALGYLQCRKLIKRLDPVVTVGFGGYPSVPPLLAAQQRESRTVLHEQNAVAGRANRFLMKRASKVALSFDKVRFFEELPADKMIVTGNPVRPAISALANQAYRAPRGFEPINLLIFGGSLGARSFSRHIPAGVALISPELRSRLKIVQQCRPEDIDEVAAAYKATGLAVELKSFFDDMPQRLAAAHLIVSRAGASTVTELTAAGRPSLMIPLPNAIDDHQLANARALEGPGAGWVLTESAMSPASIAERLTTILSHPDRLDLAAAAAKKLGRRDAAERLADVVMSLVPASRKPHLQTEPA</sequence>
<keyword evidence="4 10" id="KW-0808">Transferase</keyword>
<dbReference type="NCBIfam" id="TIGR01133">
    <property type="entry name" value="murG"/>
    <property type="match status" value="1"/>
</dbReference>
<reference evidence="13 14" key="1">
    <citation type="journal article" date="2013" name="Antonie Van Leeuwenhoek">
        <title>Dongia rigui sp. nov., isolated from freshwater of a large wetland in Korea.</title>
        <authorList>
            <person name="Baik K.S."/>
            <person name="Hwang Y.M."/>
            <person name="Choi J.S."/>
            <person name="Kwon J."/>
            <person name="Seong C.N."/>
        </authorList>
    </citation>
    <scope>NUCLEOTIDE SEQUENCE [LARGE SCALE GENOMIC DNA]</scope>
    <source>
        <strain evidence="13 14">04SU4-P</strain>
    </source>
</reference>
<organism evidence="13 14">
    <name type="scientific">Dongia rigui</name>
    <dbReference type="NCBI Taxonomy" id="940149"/>
    <lineage>
        <taxon>Bacteria</taxon>
        <taxon>Pseudomonadati</taxon>
        <taxon>Pseudomonadota</taxon>
        <taxon>Alphaproteobacteria</taxon>
        <taxon>Rhodospirillales</taxon>
        <taxon>Dongiaceae</taxon>
        <taxon>Dongia</taxon>
    </lineage>
</organism>
<feature type="binding site" evidence="10">
    <location>
        <position position="171"/>
    </location>
    <ligand>
        <name>UDP-N-acetyl-alpha-D-glucosamine</name>
        <dbReference type="ChEBI" id="CHEBI:57705"/>
    </ligand>
</feature>
<dbReference type="GO" id="GO:0016757">
    <property type="term" value="F:glycosyltransferase activity"/>
    <property type="evidence" value="ECO:0007669"/>
    <property type="project" value="UniProtKB-KW"/>
</dbReference>
<dbReference type="EC" id="2.4.1.227" evidence="10"/>
<dbReference type="InterPro" id="IPR004276">
    <property type="entry name" value="GlycoTrans_28_N"/>
</dbReference>
<dbReference type="HAMAP" id="MF_00033">
    <property type="entry name" value="MurG"/>
    <property type="match status" value="1"/>
</dbReference>
<keyword evidence="9 10" id="KW-0961">Cell wall biogenesis/degradation</keyword>
<evidence type="ECO:0000313" key="13">
    <source>
        <dbReference type="EMBL" id="MDY0871129.1"/>
    </source>
</evidence>
<comment type="caution">
    <text evidence="10">Lacks conserved residue(s) required for the propagation of feature annotation.</text>
</comment>
<evidence type="ECO:0000259" key="12">
    <source>
        <dbReference type="Pfam" id="PF04101"/>
    </source>
</evidence>
<keyword evidence="3 10" id="KW-0328">Glycosyltransferase</keyword>
<evidence type="ECO:0000259" key="11">
    <source>
        <dbReference type="Pfam" id="PF03033"/>
    </source>
</evidence>
<dbReference type="Pfam" id="PF04101">
    <property type="entry name" value="Glyco_tran_28_C"/>
    <property type="match status" value="1"/>
</dbReference>
<evidence type="ECO:0000256" key="5">
    <source>
        <dbReference type="ARBA" id="ARBA00022960"/>
    </source>
</evidence>
<proteinExistence type="inferred from homology"/>
<dbReference type="PANTHER" id="PTHR21015:SF22">
    <property type="entry name" value="GLYCOSYLTRANSFERASE"/>
    <property type="match status" value="1"/>
</dbReference>